<accession>A0A644WW63</accession>
<evidence type="ECO:0000313" key="1">
    <source>
        <dbReference type="EMBL" id="MPM08166.1"/>
    </source>
</evidence>
<dbReference type="NCBIfam" id="TIGR04183">
    <property type="entry name" value="Por_Secre_tail"/>
    <property type="match status" value="1"/>
</dbReference>
<organism evidence="1">
    <name type="scientific">bioreactor metagenome</name>
    <dbReference type="NCBI Taxonomy" id="1076179"/>
    <lineage>
        <taxon>unclassified sequences</taxon>
        <taxon>metagenomes</taxon>
        <taxon>ecological metagenomes</taxon>
    </lineage>
</organism>
<sequence>MNLLGDVVYSQSNLQNGTNVVSIENLNDGIYMMRLYLNDKLYTSRIVKK</sequence>
<dbReference type="EMBL" id="VSSQ01001419">
    <property type="protein sequence ID" value="MPM08166.1"/>
    <property type="molecule type" value="Genomic_DNA"/>
</dbReference>
<name>A0A644WW63_9ZZZZ</name>
<gene>
    <name evidence="1" type="ORF">SDC9_54478</name>
</gene>
<reference evidence="1" key="1">
    <citation type="submission" date="2019-08" db="EMBL/GenBank/DDBJ databases">
        <authorList>
            <person name="Kucharzyk K."/>
            <person name="Murdoch R.W."/>
            <person name="Higgins S."/>
            <person name="Loffler F."/>
        </authorList>
    </citation>
    <scope>NUCLEOTIDE SEQUENCE</scope>
</reference>
<comment type="caution">
    <text evidence="1">The sequence shown here is derived from an EMBL/GenBank/DDBJ whole genome shotgun (WGS) entry which is preliminary data.</text>
</comment>
<protein>
    <recommendedName>
        <fullName evidence="2">Secretion system C-terminal sorting domain-containing protein</fullName>
    </recommendedName>
</protein>
<evidence type="ECO:0008006" key="2">
    <source>
        <dbReference type="Google" id="ProtNLM"/>
    </source>
</evidence>
<proteinExistence type="predicted"/>
<dbReference type="AlphaFoldDB" id="A0A644WW63"/>
<dbReference type="InterPro" id="IPR026444">
    <property type="entry name" value="Secre_tail"/>
</dbReference>